<dbReference type="PANTHER" id="PTHR20842">
    <property type="entry name" value="PROTEASE S51 ALPHA-ASPARTYL DIPEPTIDASE"/>
    <property type="match status" value="1"/>
</dbReference>
<evidence type="ECO:0000256" key="2">
    <source>
        <dbReference type="ARBA" id="ARBA00022670"/>
    </source>
</evidence>
<name>A0A1I2I6F8_9MICO</name>
<proteinExistence type="inferred from homology"/>
<dbReference type="CDD" id="cd03146">
    <property type="entry name" value="GAT1_Peptidase_E"/>
    <property type="match status" value="1"/>
</dbReference>
<keyword evidence="2" id="KW-0645">Protease</keyword>
<evidence type="ECO:0000256" key="1">
    <source>
        <dbReference type="ARBA" id="ARBA00006534"/>
    </source>
</evidence>
<dbReference type="GO" id="GO:0008236">
    <property type="term" value="F:serine-type peptidase activity"/>
    <property type="evidence" value="ECO:0007669"/>
    <property type="project" value="UniProtKB-KW"/>
</dbReference>
<dbReference type="AlphaFoldDB" id="A0A1I2I6F8"/>
<dbReference type="SUPFAM" id="SSF52317">
    <property type="entry name" value="Class I glutamine amidotransferase-like"/>
    <property type="match status" value="1"/>
</dbReference>
<keyword evidence="3" id="KW-0378">Hydrolase</keyword>
<dbReference type="Gene3D" id="3.40.50.880">
    <property type="match status" value="1"/>
</dbReference>
<keyword evidence="6" id="KW-1185">Reference proteome</keyword>
<evidence type="ECO:0000256" key="3">
    <source>
        <dbReference type="ARBA" id="ARBA00022801"/>
    </source>
</evidence>
<dbReference type="GO" id="GO:0006508">
    <property type="term" value="P:proteolysis"/>
    <property type="evidence" value="ECO:0007669"/>
    <property type="project" value="UniProtKB-KW"/>
</dbReference>
<dbReference type="InterPro" id="IPR005320">
    <property type="entry name" value="Peptidase_S51"/>
</dbReference>
<dbReference type="PANTHER" id="PTHR20842:SF0">
    <property type="entry name" value="ALPHA-ASPARTYL DIPEPTIDASE"/>
    <property type="match status" value="1"/>
</dbReference>
<dbReference type="EMBL" id="FONZ01000006">
    <property type="protein sequence ID" value="SFF36071.1"/>
    <property type="molecule type" value="Genomic_DNA"/>
</dbReference>
<comment type="similarity">
    <text evidence="1">Belongs to the peptidase S51 family.</text>
</comment>
<keyword evidence="4" id="KW-0720">Serine protease</keyword>
<evidence type="ECO:0000313" key="6">
    <source>
        <dbReference type="Proteomes" id="UP000198520"/>
    </source>
</evidence>
<sequence>MTTHILAMGGGGFSMSDDGAATAFDRFALGLTGRERPTVCFVPTASGDAAEYVDRFESAYASLDCETRVLELFRRRTSDVREVLAGVDLLMVGGGSTVNLMALWDLHGVTAALREITATRDLVLAGVSAGANCWFEACSTDALGPEVAAWHGGMGFLAGSFCPHYDGEEQRRPHHHGVVASGALPGGWAADDGAAVHAVDGRVVAHLAERPGARTYRVEPDGAGGVRCEAQQMRDV</sequence>
<dbReference type="Pfam" id="PF03575">
    <property type="entry name" value="Peptidase_S51"/>
    <property type="match status" value="1"/>
</dbReference>
<reference evidence="6" key="1">
    <citation type="submission" date="2016-10" db="EMBL/GenBank/DDBJ databases">
        <authorList>
            <person name="Varghese N."/>
            <person name="Submissions S."/>
        </authorList>
    </citation>
    <scope>NUCLEOTIDE SEQUENCE [LARGE SCALE GENOMIC DNA]</scope>
    <source>
        <strain evidence="6">DSM 19083</strain>
    </source>
</reference>
<gene>
    <name evidence="5" type="ORF">SAMN04488035_2665</name>
</gene>
<dbReference type="Proteomes" id="UP000198520">
    <property type="component" value="Unassembled WGS sequence"/>
</dbReference>
<protein>
    <submittedName>
        <fullName evidence="5">Peptidase E</fullName>
    </submittedName>
</protein>
<dbReference type="RefSeq" id="WP_219810231.1">
    <property type="nucleotide sequence ID" value="NZ_BNAN01000001.1"/>
</dbReference>
<accession>A0A1I2I6F8</accession>
<organism evidence="5 6">
    <name type="scientific">Flavimobilis marinus</name>
    <dbReference type="NCBI Taxonomy" id="285351"/>
    <lineage>
        <taxon>Bacteria</taxon>
        <taxon>Bacillati</taxon>
        <taxon>Actinomycetota</taxon>
        <taxon>Actinomycetes</taxon>
        <taxon>Micrococcales</taxon>
        <taxon>Jonesiaceae</taxon>
        <taxon>Flavimobilis</taxon>
    </lineage>
</organism>
<evidence type="ECO:0000313" key="5">
    <source>
        <dbReference type="EMBL" id="SFF36071.1"/>
    </source>
</evidence>
<dbReference type="InterPro" id="IPR029062">
    <property type="entry name" value="Class_I_gatase-like"/>
</dbReference>
<dbReference type="STRING" id="285351.SAMN04488035_2665"/>
<evidence type="ECO:0000256" key="4">
    <source>
        <dbReference type="ARBA" id="ARBA00022825"/>
    </source>
</evidence>